<dbReference type="SMART" id="SM00052">
    <property type="entry name" value="EAL"/>
    <property type="match status" value="1"/>
</dbReference>
<evidence type="ECO:0000259" key="3">
    <source>
        <dbReference type="PROSITE" id="PS50887"/>
    </source>
</evidence>
<name>A0A7G9RDW3_9ACTN</name>
<keyword evidence="1" id="KW-1133">Transmembrane helix</keyword>
<feature type="transmembrane region" description="Helical" evidence="1">
    <location>
        <begin position="224"/>
        <end position="246"/>
    </location>
</feature>
<dbReference type="Gene3D" id="3.30.70.270">
    <property type="match status" value="1"/>
</dbReference>
<evidence type="ECO:0000313" key="4">
    <source>
        <dbReference type="EMBL" id="QNN53788.1"/>
    </source>
</evidence>
<sequence>MTAPRWLRAVLVLGLLGYLHQLAGLPPHAPAWVRNGVLGSVVLVLPVACLLRSVRAREDRYWPRLLAGGASALALAHLLRVLAGLTGPDGPIGPALAGHVASLADVVGLLAFPLLLAGLLRLLQPHLHKIQLIIALDGATGALAGAAFAGWAVGPLVSHADLHAPQTAALVVSALGDAALVATALGAVGVVGAQLRRPFVLVALGVVVLAIADISRAYQVLLGGYAVGSWLDGLVAVGLVLVAAGATSPPGTPAAREVPGPGSLGVTTVASVVAVVVLAASPGWDVAPVPTVLALLTLAGCGGRFLLVLWEIRELAVIRQQALTDELTGIANRRALYQHLDEMFLPAREEDAAQTAPGRAGTAADRVEEPAGPRPFALALIDLDHFKEVNDTLGHQAGDELLRAVVGRFSAALEELQTPHLLARLGGDEFAVVLHEAGSRNAALIVGEALKESLREPVTLDDAVLHAQASVGLALAPKHGDNRGDLMFAADAAMYAAKTAGTSVALHSPATVGDRRQRLEIAEDLFQALERHELTVVYQPIRTPERGLVAAEALVRWDHPVRGRVAPGEFLEAAERYRLTHEIARRVLEVSLGDLARWRDRAVPVGLSVNVSASDLRDETIVNLVAAALLEHQLPPEVLTIEITESAMMSDPDRSRAVMRDLDDLGVNLSVDDYGTGYSSLQYLLELPIDEIKLSRTFVASLAHEERARAIVASTIDLTHALGLRMVAEGVENVQTLTALQELGCDLVQGFHVGRPVPAEEFARLLAPSTAGRHRLPAPGLSPARPAPQ</sequence>
<dbReference type="SUPFAM" id="SSF55073">
    <property type="entry name" value="Nucleotide cyclase"/>
    <property type="match status" value="1"/>
</dbReference>
<dbReference type="PANTHER" id="PTHR33121">
    <property type="entry name" value="CYCLIC DI-GMP PHOSPHODIESTERASE PDEF"/>
    <property type="match status" value="1"/>
</dbReference>
<dbReference type="KEGG" id="nmes:H9L09_05110"/>
<dbReference type="InterPro" id="IPR001633">
    <property type="entry name" value="EAL_dom"/>
</dbReference>
<feature type="transmembrane region" description="Helical" evidence="1">
    <location>
        <begin position="34"/>
        <end position="53"/>
    </location>
</feature>
<feature type="transmembrane region" description="Helical" evidence="1">
    <location>
        <begin position="132"/>
        <end position="153"/>
    </location>
</feature>
<dbReference type="Proteomes" id="UP000515947">
    <property type="component" value="Chromosome"/>
</dbReference>
<evidence type="ECO:0000259" key="2">
    <source>
        <dbReference type="PROSITE" id="PS50883"/>
    </source>
</evidence>
<proteinExistence type="predicted"/>
<dbReference type="InterPro" id="IPR043128">
    <property type="entry name" value="Rev_trsase/Diguanyl_cyclase"/>
</dbReference>
<dbReference type="InterPro" id="IPR029787">
    <property type="entry name" value="Nucleotide_cyclase"/>
</dbReference>
<accession>A0A7G9RDW3</accession>
<dbReference type="EMBL" id="CP060713">
    <property type="protein sequence ID" value="QNN53788.1"/>
    <property type="molecule type" value="Genomic_DNA"/>
</dbReference>
<gene>
    <name evidence="4" type="ORF">H9L09_05110</name>
</gene>
<dbReference type="Pfam" id="PF00563">
    <property type="entry name" value="EAL"/>
    <property type="match status" value="1"/>
</dbReference>
<feature type="domain" description="EAL" evidence="2">
    <location>
        <begin position="518"/>
        <end position="770"/>
    </location>
</feature>
<dbReference type="InterPro" id="IPR035919">
    <property type="entry name" value="EAL_sf"/>
</dbReference>
<dbReference type="SMART" id="SM00267">
    <property type="entry name" value="GGDEF"/>
    <property type="match status" value="1"/>
</dbReference>
<dbReference type="CDD" id="cd01949">
    <property type="entry name" value="GGDEF"/>
    <property type="match status" value="1"/>
</dbReference>
<dbReference type="Gene3D" id="3.20.20.450">
    <property type="entry name" value="EAL domain"/>
    <property type="match status" value="1"/>
</dbReference>
<keyword evidence="1" id="KW-0472">Membrane</keyword>
<dbReference type="Pfam" id="PF00990">
    <property type="entry name" value="GGDEF"/>
    <property type="match status" value="1"/>
</dbReference>
<feature type="transmembrane region" description="Helical" evidence="1">
    <location>
        <begin position="95"/>
        <end position="120"/>
    </location>
</feature>
<dbReference type="InterPro" id="IPR050706">
    <property type="entry name" value="Cyclic-di-GMP_PDE-like"/>
</dbReference>
<dbReference type="CDD" id="cd01948">
    <property type="entry name" value="EAL"/>
    <property type="match status" value="1"/>
</dbReference>
<dbReference type="NCBIfam" id="TIGR00254">
    <property type="entry name" value="GGDEF"/>
    <property type="match status" value="1"/>
</dbReference>
<dbReference type="GO" id="GO:0071111">
    <property type="term" value="F:cyclic-guanylate-specific phosphodiesterase activity"/>
    <property type="evidence" value="ECO:0007669"/>
    <property type="project" value="InterPro"/>
</dbReference>
<feature type="transmembrane region" description="Helical" evidence="1">
    <location>
        <begin position="199"/>
        <end position="218"/>
    </location>
</feature>
<feature type="domain" description="GGDEF" evidence="3">
    <location>
        <begin position="374"/>
        <end position="509"/>
    </location>
</feature>
<dbReference type="SUPFAM" id="SSF141868">
    <property type="entry name" value="EAL domain-like"/>
    <property type="match status" value="1"/>
</dbReference>
<dbReference type="PANTHER" id="PTHR33121:SF70">
    <property type="entry name" value="SIGNALING PROTEIN YKOW"/>
    <property type="match status" value="1"/>
</dbReference>
<organism evidence="4 5">
    <name type="scientific">Nocardioides mesophilus</name>
    <dbReference type="NCBI Taxonomy" id="433659"/>
    <lineage>
        <taxon>Bacteria</taxon>
        <taxon>Bacillati</taxon>
        <taxon>Actinomycetota</taxon>
        <taxon>Actinomycetes</taxon>
        <taxon>Propionibacteriales</taxon>
        <taxon>Nocardioidaceae</taxon>
        <taxon>Nocardioides</taxon>
    </lineage>
</organism>
<dbReference type="PROSITE" id="PS50887">
    <property type="entry name" value="GGDEF"/>
    <property type="match status" value="1"/>
</dbReference>
<keyword evidence="1" id="KW-0812">Transmembrane</keyword>
<feature type="transmembrane region" description="Helical" evidence="1">
    <location>
        <begin position="65"/>
        <end position="83"/>
    </location>
</feature>
<dbReference type="InterPro" id="IPR000160">
    <property type="entry name" value="GGDEF_dom"/>
</dbReference>
<protein>
    <submittedName>
        <fullName evidence="4">Bifunctional diguanylate cyclase/phosphodiesterase</fullName>
    </submittedName>
</protein>
<feature type="transmembrane region" description="Helical" evidence="1">
    <location>
        <begin position="168"/>
        <end position="192"/>
    </location>
</feature>
<dbReference type="RefSeq" id="WP_187579632.1">
    <property type="nucleotide sequence ID" value="NZ_CP060713.1"/>
</dbReference>
<evidence type="ECO:0000313" key="5">
    <source>
        <dbReference type="Proteomes" id="UP000515947"/>
    </source>
</evidence>
<feature type="transmembrane region" description="Helical" evidence="1">
    <location>
        <begin position="292"/>
        <end position="310"/>
    </location>
</feature>
<keyword evidence="5" id="KW-1185">Reference proteome</keyword>
<evidence type="ECO:0000256" key="1">
    <source>
        <dbReference type="SAM" id="Phobius"/>
    </source>
</evidence>
<reference evidence="4 5" key="1">
    <citation type="submission" date="2020-08" db="EMBL/GenBank/DDBJ databases">
        <title>Genome sequence of Nocardioides mesophilus KACC 16243T.</title>
        <authorList>
            <person name="Hyun D.-W."/>
            <person name="Bae J.-W."/>
        </authorList>
    </citation>
    <scope>NUCLEOTIDE SEQUENCE [LARGE SCALE GENOMIC DNA]</scope>
    <source>
        <strain evidence="4 5">KACC 16243</strain>
    </source>
</reference>
<dbReference type="PROSITE" id="PS50883">
    <property type="entry name" value="EAL"/>
    <property type="match status" value="1"/>
</dbReference>
<dbReference type="AlphaFoldDB" id="A0A7G9RDW3"/>
<feature type="transmembrane region" description="Helical" evidence="1">
    <location>
        <begin position="258"/>
        <end position="280"/>
    </location>
</feature>